<comment type="caution">
    <text evidence="2">The sequence shown here is derived from an EMBL/GenBank/DDBJ whole genome shotgun (WGS) entry which is preliminary data.</text>
</comment>
<evidence type="ECO:0008006" key="4">
    <source>
        <dbReference type="Google" id="ProtNLM"/>
    </source>
</evidence>
<protein>
    <recommendedName>
        <fullName evidence="4">DoxX family membrane protein</fullName>
    </recommendedName>
</protein>
<keyword evidence="1" id="KW-1133">Transmembrane helix</keyword>
<dbReference type="EMBL" id="JBHULR010000003">
    <property type="protein sequence ID" value="MFD2547866.1"/>
    <property type="molecule type" value="Genomic_DNA"/>
</dbReference>
<feature type="transmembrane region" description="Helical" evidence="1">
    <location>
        <begin position="12"/>
        <end position="34"/>
    </location>
</feature>
<dbReference type="PANTHER" id="PTHR36974">
    <property type="entry name" value="MEMBRANE PROTEIN-RELATED"/>
    <property type="match status" value="1"/>
</dbReference>
<evidence type="ECO:0000313" key="2">
    <source>
        <dbReference type="EMBL" id="MFD2547866.1"/>
    </source>
</evidence>
<feature type="transmembrane region" description="Helical" evidence="1">
    <location>
        <begin position="46"/>
        <end position="72"/>
    </location>
</feature>
<sequence length="155" mass="18065">MEKPIDYETGTIQHLCRVILGFFMLFSGIGHLTFGRIHFRAQVPAWILLNVDTVVILSGIVEILLAILVLFFGHRKRWIPWLLAVFFLVVFPGNWAQYVHKRDAFGLNTDAARLIRLFFQPVLMIWALWSMGIIGRYKKQRNVLDDTDAFPHKLR</sequence>
<accession>A0ABW5KJX0</accession>
<gene>
    <name evidence="2" type="ORF">ACFSR5_09440</name>
</gene>
<organism evidence="2 3">
    <name type="scientific">Sphingobacterium suaedae</name>
    <dbReference type="NCBI Taxonomy" id="1686402"/>
    <lineage>
        <taxon>Bacteria</taxon>
        <taxon>Pseudomonadati</taxon>
        <taxon>Bacteroidota</taxon>
        <taxon>Sphingobacteriia</taxon>
        <taxon>Sphingobacteriales</taxon>
        <taxon>Sphingobacteriaceae</taxon>
        <taxon>Sphingobacterium</taxon>
    </lineage>
</organism>
<dbReference type="RefSeq" id="WP_380903031.1">
    <property type="nucleotide sequence ID" value="NZ_JBHUEG010000007.1"/>
</dbReference>
<keyword evidence="3" id="KW-1185">Reference proteome</keyword>
<name>A0ABW5KJX0_9SPHI</name>
<reference evidence="3" key="1">
    <citation type="journal article" date="2019" name="Int. J. Syst. Evol. Microbiol.">
        <title>The Global Catalogue of Microorganisms (GCM) 10K type strain sequencing project: providing services to taxonomists for standard genome sequencing and annotation.</title>
        <authorList>
            <consortium name="The Broad Institute Genomics Platform"/>
            <consortium name="The Broad Institute Genome Sequencing Center for Infectious Disease"/>
            <person name="Wu L."/>
            <person name="Ma J."/>
        </authorList>
    </citation>
    <scope>NUCLEOTIDE SEQUENCE [LARGE SCALE GENOMIC DNA]</scope>
    <source>
        <strain evidence="3">KCTC 42662</strain>
    </source>
</reference>
<keyword evidence="1" id="KW-0472">Membrane</keyword>
<dbReference type="PANTHER" id="PTHR36974:SF1">
    <property type="entry name" value="DOXX FAMILY MEMBRANE PROTEIN"/>
    <property type="match status" value="1"/>
</dbReference>
<proteinExistence type="predicted"/>
<evidence type="ECO:0000313" key="3">
    <source>
        <dbReference type="Proteomes" id="UP001597545"/>
    </source>
</evidence>
<feature type="transmembrane region" description="Helical" evidence="1">
    <location>
        <begin position="117"/>
        <end position="137"/>
    </location>
</feature>
<keyword evidence="1" id="KW-0812">Transmembrane</keyword>
<evidence type="ECO:0000256" key="1">
    <source>
        <dbReference type="SAM" id="Phobius"/>
    </source>
</evidence>
<dbReference type="Proteomes" id="UP001597545">
    <property type="component" value="Unassembled WGS sequence"/>
</dbReference>
<feature type="transmembrane region" description="Helical" evidence="1">
    <location>
        <begin position="78"/>
        <end position="96"/>
    </location>
</feature>